<dbReference type="Proteomes" id="UP001241110">
    <property type="component" value="Unassembled WGS sequence"/>
</dbReference>
<dbReference type="PANTHER" id="PTHR30250:SF11">
    <property type="entry name" value="O-ANTIGEN TRANSPORTER-RELATED"/>
    <property type="match status" value="1"/>
</dbReference>
<feature type="transmembrane region" description="Helical" evidence="6">
    <location>
        <begin position="12"/>
        <end position="35"/>
    </location>
</feature>
<evidence type="ECO:0000256" key="2">
    <source>
        <dbReference type="ARBA" id="ARBA00022475"/>
    </source>
</evidence>
<evidence type="ECO:0000313" key="8">
    <source>
        <dbReference type="Proteomes" id="UP001241110"/>
    </source>
</evidence>
<feature type="transmembrane region" description="Helical" evidence="6">
    <location>
        <begin position="271"/>
        <end position="294"/>
    </location>
</feature>
<feature type="transmembrane region" description="Helical" evidence="6">
    <location>
        <begin position="147"/>
        <end position="167"/>
    </location>
</feature>
<feature type="transmembrane region" description="Helical" evidence="6">
    <location>
        <begin position="468"/>
        <end position="488"/>
    </location>
</feature>
<keyword evidence="3 6" id="KW-0812">Transmembrane</keyword>
<evidence type="ECO:0000256" key="4">
    <source>
        <dbReference type="ARBA" id="ARBA00022989"/>
    </source>
</evidence>
<keyword evidence="4 6" id="KW-1133">Transmembrane helix</keyword>
<dbReference type="Pfam" id="PF13440">
    <property type="entry name" value="Polysacc_synt_3"/>
    <property type="match status" value="1"/>
</dbReference>
<feature type="transmembrane region" description="Helical" evidence="6">
    <location>
        <begin position="47"/>
        <end position="69"/>
    </location>
</feature>
<dbReference type="AlphaFoldDB" id="A0AAE3QND2"/>
<dbReference type="PANTHER" id="PTHR30250">
    <property type="entry name" value="PST FAMILY PREDICTED COLANIC ACID TRANSPORTER"/>
    <property type="match status" value="1"/>
</dbReference>
<comment type="subcellular location">
    <subcellularLocation>
        <location evidence="1">Cell membrane</location>
        <topology evidence="1">Multi-pass membrane protein</topology>
    </subcellularLocation>
</comment>
<keyword evidence="2" id="KW-1003">Cell membrane</keyword>
<name>A0AAE3QND2_9BACT</name>
<feature type="transmembrane region" description="Helical" evidence="6">
    <location>
        <begin position="233"/>
        <end position="251"/>
    </location>
</feature>
<feature type="transmembrane region" description="Helical" evidence="6">
    <location>
        <begin position="385"/>
        <end position="408"/>
    </location>
</feature>
<feature type="transmembrane region" description="Helical" evidence="6">
    <location>
        <begin position="353"/>
        <end position="373"/>
    </location>
</feature>
<evidence type="ECO:0000256" key="1">
    <source>
        <dbReference type="ARBA" id="ARBA00004651"/>
    </source>
</evidence>
<feature type="transmembrane region" description="Helical" evidence="6">
    <location>
        <begin position="81"/>
        <end position="110"/>
    </location>
</feature>
<evidence type="ECO:0000256" key="5">
    <source>
        <dbReference type="ARBA" id="ARBA00023136"/>
    </source>
</evidence>
<feature type="transmembrane region" description="Helical" evidence="6">
    <location>
        <begin position="414"/>
        <end position="431"/>
    </location>
</feature>
<accession>A0AAE3QND2</accession>
<comment type="caution">
    <text evidence="7">The sequence shown here is derived from an EMBL/GenBank/DDBJ whole genome shotgun (WGS) entry which is preliminary data.</text>
</comment>
<protein>
    <submittedName>
        <fullName evidence="7">Polysaccharide biosynthesis C-terminal domain-containing protein</fullName>
    </submittedName>
</protein>
<gene>
    <name evidence="7" type="ORF">QNI16_08920</name>
</gene>
<feature type="transmembrane region" description="Helical" evidence="6">
    <location>
        <begin position="116"/>
        <end position="135"/>
    </location>
</feature>
<proteinExistence type="predicted"/>
<evidence type="ECO:0000256" key="3">
    <source>
        <dbReference type="ARBA" id="ARBA00022692"/>
    </source>
</evidence>
<evidence type="ECO:0000313" key="7">
    <source>
        <dbReference type="EMBL" id="MDJ1480605.1"/>
    </source>
</evidence>
<sequence length="503" mass="57316">MSVLKKLAGETALYGLPSIVGRSIYFLLVSLHTVAFTAEESGIQIKLFTYVAFLQIVYTFGMETSFFRFASRDNFKSYYDLIFSAVISVSVFFSLVFILFATSIATLIGYPGQGQYIVIMAIVVALDGIVSIPFARLRLERRPRRFAFVRMVNILLNVFLNVFFLWFCRNIYEENFLVFLKPAISYIYYPSFKIGYVFLSNLIANVAFIPLLWDLFRDFKFKFNWKSFEPVWLYGYPILIMGLAGTANQLFDRLTFDSFLPKGFYPGHSSQAALGIYGSCYKLSIFMNVVVQAFRYSAEPFFFSQSEDKNAPSTFALVMKWFIIACSVLWVGISVNLDWISPLFLRRPEYREGLAVVPFLLLGNLLLGVYYNLSVWFKLTDKTYYGTWLTFMGAGVNIILNIILIPYIGYMGCAIAFLLSCAAMTVASYLLGNKYFPVPYSIFSAGTYLTGAALLILVVSLIRFSSEWMAVLFHLFVTFTFIVAVIYFEKIPLGRITSVANKK</sequence>
<dbReference type="EMBL" id="JASJOS010000003">
    <property type="protein sequence ID" value="MDJ1480605.1"/>
    <property type="molecule type" value="Genomic_DNA"/>
</dbReference>
<keyword evidence="5 6" id="KW-0472">Membrane</keyword>
<dbReference type="GO" id="GO:0005886">
    <property type="term" value="C:plasma membrane"/>
    <property type="evidence" value="ECO:0007669"/>
    <property type="project" value="UniProtKB-SubCell"/>
</dbReference>
<reference evidence="7" key="1">
    <citation type="submission" date="2023-05" db="EMBL/GenBank/DDBJ databases">
        <authorList>
            <person name="Zhang X."/>
        </authorList>
    </citation>
    <scope>NUCLEOTIDE SEQUENCE</scope>
    <source>
        <strain evidence="7">YF14B1</strain>
    </source>
</reference>
<evidence type="ECO:0000256" key="6">
    <source>
        <dbReference type="SAM" id="Phobius"/>
    </source>
</evidence>
<feature type="transmembrane region" description="Helical" evidence="6">
    <location>
        <begin position="438"/>
        <end position="462"/>
    </location>
</feature>
<feature type="transmembrane region" description="Helical" evidence="6">
    <location>
        <begin position="315"/>
        <end position="333"/>
    </location>
</feature>
<organism evidence="7 8">
    <name type="scientific">Xanthocytophaga flava</name>
    <dbReference type="NCBI Taxonomy" id="3048013"/>
    <lineage>
        <taxon>Bacteria</taxon>
        <taxon>Pseudomonadati</taxon>
        <taxon>Bacteroidota</taxon>
        <taxon>Cytophagia</taxon>
        <taxon>Cytophagales</taxon>
        <taxon>Rhodocytophagaceae</taxon>
        <taxon>Xanthocytophaga</taxon>
    </lineage>
</organism>
<dbReference type="InterPro" id="IPR050833">
    <property type="entry name" value="Poly_Biosynth_Transport"/>
</dbReference>
<feature type="transmembrane region" description="Helical" evidence="6">
    <location>
        <begin position="187"/>
        <end position="213"/>
    </location>
</feature>
<dbReference type="RefSeq" id="WP_313977407.1">
    <property type="nucleotide sequence ID" value="NZ_JASJOS010000003.1"/>
</dbReference>